<dbReference type="Gene3D" id="3.40.50.720">
    <property type="entry name" value="NAD(P)-binding Rossmann-like Domain"/>
    <property type="match status" value="1"/>
</dbReference>
<evidence type="ECO:0000313" key="3">
    <source>
        <dbReference type="Proteomes" id="UP000290172"/>
    </source>
</evidence>
<organism evidence="2 3">
    <name type="scientific">Halarcobacter ebronensis</name>
    <dbReference type="NCBI Taxonomy" id="1462615"/>
    <lineage>
        <taxon>Bacteria</taxon>
        <taxon>Pseudomonadati</taxon>
        <taxon>Campylobacterota</taxon>
        <taxon>Epsilonproteobacteria</taxon>
        <taxon>Campylobacterales</taxon>
        <taxon>Arcobacteraceae</taxon>
        <taxon>Halarcobacter</taxon>
    </lineage>
</organism>
<evidence type="ECO:0000259" key="1">
    <source>
        <dbReference type="Pfam" id="PF05050"/>
    </source>
</evidence>
<dbReference type="InterPro" id="IPR052514">
    <property type="entry name" value="SAM-dependent_MTase"/>
</dbReference>
<dbReference type="Gene3D" id="3.40.50.150">
    <property type="entry name" value="Vaccinia Virus protein VP39"/>
    <property type="match status" value="1"/>
</dbReference>
<proteinExistence type="predicted"/>
<reference evidence="2 3" key="1">
    <citation type="submission" date="2017-10" db="EMBL/GenBank/DDBJ databases">
        <title>Genomics of the genus Arcobacter.</title>
        <authorList>
            <person name="Perez-Cataluna A."/>
            <person name="Figueras M.J."/>
        </authorList>
    </citation>
    <scope>NUCLEOTIDE SEQUENCE [LARGE SCALE GENOMIC DNA]</scope>
    <source>
        <strain evidence="2 3">CECT 8993</strain>
    </source>
</reference>
<dbReference type="RefSeq" id="WP_128982575.1">
    <property type="nucleotide sequence ID" value="NZ_PDKJ01000013.1"/>
</dbReference>
<dbReference type="NCBIfam" id="TIGR01444">
    <property type="entry name" value="fkbM_fam"/>
    <property type="match status" value="1"/>
</dbReference>
<gene>
    <name evidence="2" type="ORF">CRV08_12335</name>
</gene>
<protein>
    <recommendedName>
        <fullName evidence="1">Methyltransferase FkbM domain-containing protein</fullName>
    </recommendedName>
</protein>
<feature type="domain" description="Methyltransferase FkbM" evidence="1">
    <location>
        <begin position="48"/>
        <end position="209"/>
    </location>
</feature>
<accession>A0A4Q0YCK6</accession>
<name>A0A4Q0YCK6_9BACT</name>
<comment type="caution">
    <text evidence="2">The sequence shown here is derived from an EMBL/GenBank/DDBJ whole genome shotgun (WGS) entry which is preliminary data.</text>
</comment>
<sequence>MTMDDKEVKKIAELFEDSTLKLIKEDLRWEAFTPVLLKELKKAKLFIDIGAEYGYYINMFLKYSTKDSKMIAIEAEPDRSSALINFFSDNRVEILPLAISEKDDTLILYKYEGKSASADKDLSQWNNDGEKLFFEIESKKLDTLLKDKKPDIIKMDIEGAEIFAFQGMEEVLEKSSPTIFLEYHDKFVSSININGKKIIENVLKKYGYEIYDHKGSKTSLEKGRVIIAKPEKAESINFIGINYKNNLDFSKNFNAFYETLNHYQKMYSKLIIYGAGTIGQTVYKLIDKNIIVSIVDRNKDIINNLDCSIKGLEYLNTINNNDYDKILITVLGREEEIIDELISKYNINPSKFLMFNI</sequence>
<dbReference type="PANTHER" id="PTHR34203">
    <property type="entry name" value="METHYLTRANSFERASE, FKBM FAMILY PROTEIN"/>
    <property type="match status" value="1"/>
</dbReference>
<dbReference type="EMBL" id="PDKJ01000013">
    <property type="protein sequence ID" value="RXJ66611.1"/>
    <property type="molecule type" value="Genomic_DNA"/>
</dbReference>
<dbReference type="PANTHER" id="PTHR34203:SF15">
    <property type="entry name" value="SLL1173 PROTEIN"/>
    <property type="match status" value="1"/>
</dbReference>
<dbReference type="InterPro" id="IPR029063">
    <property type="entry name" value="SAM-dependent_MTases_sf"/>
</dbReference>
<dbReference type="Pfam" id="PF05050">
    <property type="entry name" value="Methyltransf_21"/>
    <property type="match status" value="1"/>
</dbReference>
<dbReference type="InterPro" id="IPR006342">
    <property type="entry name" value="FkbM_mtfrase"/>
</dbReference>
<dbReference type="SUPFAM" id="SSF53335">
    <property type="entry name" value="S-adenosyl-L-methionine-dependent methyltransferases"/>
    <property type="match status" value="1"/>
</dbReference>
<dbReference type="AlphaFoldDB" id="A0A4Q0YCK6"/>
<evidence type="ECO:0000313" key="2">
    <source>
        <dbReference type="EMBL" id="RXJ66611.1"/>
    </source>
</evidence>
<dbReference type="Proteomes" id="UP000290172">
    <property type="component" value="Unassembled WGS sequence"/>
</dbReference>